<evidence type="ECO:0000313" key="3">
    <source>
        <dbReference type="EMBL" id="KAF4310348.1"/>
    </source>
</evidence>
<feature type="transmembrane region" description="Helical" evidence="2">
    <location>
        <begin position="34"/>
        <end position="65"/>
    </location>
</feature>
<dbReference type="OrthoDB" id="10569966at2759"/>
<organism evidence="3 4">
    <name type="scientific">Botryosphaeria dothidea</name>
    <dbReference type="NCBI Taxonomy" id="55169"/>
    <lineage>
        <taxon>Eukaryota</taxon>
        <taxon>Fungi</taxon>
        <taxon>Dikarya</taxon>
        <taxon>Ascomycota</taxon>
        <taxon>Pezizomycotina</taxon>
        <taxon>Dothideomycetes</taxon>
        <taxon>Dothideomycetes incertae sedis</taxon>
        <taxon>Botryosphaeriales</taxon>
        <taxon>Botryosphaeriaceae</taxon>
        <taxon>Botryosphaeria</taxon>
    </lineage>
</organism>
<accession>A0A8H4N7Q3</accession>
<dbReference type="EMBL" id="WWBZ02000016">
    <property type="protein sequence ID" value="KAF4310348.1"/>
    <property type="molecule type" value="Genomic_DNA"/>
</dbReference>
<protein>
    <submittedName>
        <fullName evidence="3">Uncharacterized protein</fullName>
    </submittedName>
</protein>
<sequence>MRLRSPASIATQEADEPCTLIVLKAKEDPTYEPLFSVILLFLLFLFFLFFLLLFVFLFLLIIAVVQNHAAEDGKRTPESIDYPPHTEEKEMEPRLFHTIPPGDPAVDMDLQDFLLDLDPLPPTDVLCQDDTFDHEMDWVSAFDPPTISANFGNTHTSILGDSLIGPCRSTPSMVPSTASPSRSPSPTSAARRCCCVERSLAALDKLFSCPRKQSAQREAVEHTLSALNHSTSHVWSVLDCASCPHSRASMTLLVALSEKTYAHFQQLAQSLSRGIERLAVAARLPVGRRGLIEEGQTCAHEGLSVMSFRALLALKRFAAVQKQVMRSLAESPALYHHLASCSAMDPGIGDLLRQLKRAAEVD</sequence>
<keyword evidence="2" id="KW-0812">Transmembrane</keyword>
<evidence type="ECO:0000313" key="4">
    <source>
        <dbReference type="Proteomes" id="UP000572817"/>
    </source>
</evidence>
<feature type="region of interest" description="Disordered" evidence="1">
    <location>
        <begin position="170"/>
        <end position="189"/>
    </location>
</feature>
<keyword evidence="4" id="KW-1185">Reference proteome</keyword>
<keyword evidence="2" id="KW-0472">Membrane</keyword>
<gene>
    <name evidence="3" type="ORF">GTA08_BOTSDO01782</name>
</gene>
<comment type="caution">
    <text evidence="3">The sequence shown here is derived from an EMBL/GenBank/DDBJ whole genome shotgun (WGS) entry which is preliminary data.</text>
</comment>
<dbReference type="AlphaFoldDB" id="A0A8H4N7Q3"/>
<feature type="compositionally biased region" description="Low complexity" evidence="1">
    <location>
        <begin position="175"/>
        <end position="189"/>
    </location>
</feature>
<evidence type="ECO:0000256" key="1">
    <source>
        <dbReference type="SAM" id="MobiDB-lite"/>
    </source>
</evidence>
<evidence type="ECO:0000256" key="2">
    <source>
        <dbReference type="SAM" id="Phobius"/>
    </source>
</evidence>
<reference evidence="3" key="1">
    <citation type="submission" date="2020-04" db="EMBL/GenBank/DDBJ databases">
        <title>Genome Assembly and Annotation of Botryosphaeria dothidea sdau 11-99, a Latent Pathogen of Apple Fruit Ring Rot in China.</title>
        <authorList>
            <person name="Yu C."/>
            <person name="Diao Y."/>
            <person name="Lu Q."/>
            <person name="Zhao J."/>
            <person name="Cui S."/>
            <person name="Peng C."/>
            <person name="He B."/>
            <person name="Liu H."/>
        </authorList>
    </citation>
    <scope>NUCLEOTIDE SEQUENCE [LARGE SCALE GENOMIC DNA]</scope>
    <source>
        <strain evidence="3">Sdau11-99</strain>
    </source>
</reference>
<proteinExistence type="predicted"/>
<keyword evidence="2" id="KW-1133">Transmembrane helix</keyword>
<dbReference type="Proteomes" id="UP000572817">
    <property type="component" value="Unassembled WGS sequence"/>
</dbReference>
<name>A0A8H4N7Q3_9PEZI</name>